<protein>
    <submittedName>
        <fullName evidence="2">ATPase</fullName>
    </submittedName>
</protein>
<dbReference type="Proteomes" id="UP000292346">
    <property type="component" value="Unassembled WGS sequence"/>
</dbReference>
<organism evidence="2 3">
    <name type="scientific">Kribbella soli</name>
    <dbReference type="NCBI Taxonomy" id="1124743"/>
    <lineage>
        <taxon>Bacteria</taxon>
        <taxon>Bacillati</taxon>
        <taxon>Actinomycetota</taxon>
        <taxon>Actinomycetes</taxon>
        <taxon>Propionibacteriales</taxon>
        <taxon>Kribbellaceae</taxon>
        <taxon>Kribbella</taxon>
    </lineage>
</organism>
<dbReference type="InterPro" id="IPR002731">
    <property type="entry name" value="ATPase_BadF"/>
</dbReference>
<dbReference type="Pfam" id="PF01869">
    <property type="entry name" value="BcrAD_BadFG"/>
    <property type="match status" value="1"/>
</dbReference>
<gene>
    <name evidence="2" type="ORF">E0H45_19205</name>
</gene>
<dbReference type="InterPro" id="IPR043129">
    <property type="entry name" value="ATPase_NBD"/>
</dbReference>
<comment type="caution">
    <text evidence="2">The sequence shown here is derived from an EMBL/GenBank/DDBJ whole genome shotgun (WGS) entry which is preliminary data.</text>
</comment>
<accession>A0A4R0HC26</accession>
<dbReference type="SUPFAM" id="SSF53067">
    <property type="entry name" value="Actin-like ATPase domain"/>
    <property type="match status" value="2"/>
</dbReference>
<dbReference type="OrthoDB" id="8701357at2"/>
<sequence length="357" mass="36944">MVPNLATLVADHLSLLSYRTQRGDRSGVRWSECPQVGGSPLLGTNQGFGDRTMAAASPHPREIIGVDVGGTKTHLALGYGESVTKERTVSTPTWRTHSLRDNAVALHRLISEWLGPEALRVPLVVGAHGCDSTEQCDDFAAALRKYFVGGVLVVNDAELLVPAAAQRDGIGLIAGTGSIAVARMDGGLVTAGGWGWVLGDEGGAAGLVREAARAVLGQLDSGEPADPLGRRLLTAFEATDGAQLAMAVTASASPAWLGEWAIEIFDAADEGSALAVEVIGEAARQLAALVDRLLHRGVAADQVVAGGSVLLGQRRLQDAFVAALRGHHPDVTVHLLDRAPVLGALALGDSLTAPKGS</sequence>
<dbReference type="EMBL" id="SJJZ01000002">
    <property type="protein sequence ID" value="TCC08051.1"/>
    <property type="molecule type" value="Genomic_DNA"/>
</dbReference>
<dbReference type="GO" id="GO:0045127">
    <property type="term" value="F:N-acetylglucosamine kinase activity"/>
    <property type="evidence" value="ECO:0007669"/>
    <property type="project" value="InterPro"/>
</dbReference>
<dbReference type="InterPro" id="IPR039758">
    <property type="entry name" value="NAGK-like"/>
</dbReference>
<evidence type="ECO:0000313" key="3">
    <source>
        <dbReference type="Proteomes" id="UP000292346"/>
    </source>
</evidence>
<dbReference type="PANTHER" id="PTHR12862">
    <property type="entry name" value="BADF TYPE ATPASE DOMAIN-CONTAINING PROTEIN"/>
    <property type="match status" value="1"/>
</dbReference>
<dbReference type="PANTHER" id="PTHR12862:SF0">
    <property type="entry name" value="N-ACETYL-D-GLUCOSAMINE KINASE"/>
    <property type="match status" value="1"/>
</dbReference>
<name>A0A4R0HC26_9ACTN</name>
<proteinExistence type="predicted"/>
<dbReference type="Gene3D" id="3.30.420.40">
    <property type="match status" value="2"/>
</dbReference>
<keyword evidence="3" id="KW-1185">Reference proteome</keyword>
<dbReference type="AlphaFoldDB" id="A0A4R0HC26"/>
<reference evidence="2 3" key="1">
    <citation type="submission" date="2019-02" db="EMBL/GenBank/DDBJ databases">
        <title>Kribbella capetownensis sp. nov. and Kribbella speibonae sp. nov., isolated from soil.</title>
        <authorList>
            <person name="Curtis S.M."/>
            <person name="Norton I."/>
            <person name="Everest G.J."/>
            <person name="Meyers P.R."/>
        </authorList>
    </citation>
    <scope>NUCLEOTIDE SEQUENCE [LARGE SCALE GENOMIC DNA]</scope>
    <source>
        <strain evidence="2 3">KCTC 29219</strain>
    </source>
</reference>
<evidence type="ECO:0000313" key="2">
    <source>
        <dbReference type="EMBL" id="TCC08051.1"/>
    </source>
</evidence>
<evidence type="ECO:0000259" key="1">
    <source>
        <dbReference type="Pfam" id="PF01869"/>
    </source>
</evidence>
<feature type="domain" description="ATPase BadF/BadG/BcrA/BcrD type" evidence="1">
    <location>
        <begin position="64"/>
        <end position="333"/>
    </location>
</feature>